<feature type="compositionally biased region" description="Basic and acidic residues" evidence="1">
    <location>
        <begin position="116"/>
        <end position="133"/>
    </location>
</feature>
<feature type="compositionally biased region" description="Polar residues" evidence="1">
    <location>
        <begin position="183"/>
        <end position="192"/>
    </location>
</feature>
<name>A0A4U9F9R3_GIBZA</name>
<dbReference type="Proteomes" id="UP000746612">
    <property type="component" value="Unassembled WGS sequence"/>
</dbReference>
<sequence>MPLTEMYRADNALSMRTSPLVIRGYSVRVEALGVIHIIDKDETSASIIYKQQPSLFRLNESTFTQAAANRRLSLDDPVGIRKASGANEHRGRSPPEDDTSYFELTAFERCYRSATRDRSLENDERSGLYDKTRGGAIRAPNKHGPRPEDNRIQTIRPSGDNGRGLRDTDGLPIRVGLEDHSKNCPSTSASFP</sequence>
<gene>
    <name evidence="3" type="ORF">FUG_LOCUS257911</name>
    <name evidence="2" type="ORF">MDCFG202_LOCUS328563</name>
</gene>
<evidence type="ECO:0000256" key="1">
    <source>
        <dbReference type="SAM" id="MobiDB-lite"/>
    </source>
</evidence>
<reference evidence="2" key="2">
    <citation type="submission" date="2021-03" db="EMBL/GenBank/DDBJ databases">
        <authorList>
            <person name="Alouane T."/>
            <person name="Langin T."/>
            <person name="Bonhomme L."/>
        </authorList>
    </citation>
    <scope>NUCLEOTIDE SEQUENCE</scope>
    <source>
        <strain evidence="2">MDC_Fg202</strain>
    </source>
</reference>
<feature type="region of interest" description="Disordered" evidence="1">
    <location>
        <begin position="116"/>
        <end position="192"/>
    </location>
</feature>
<dbReference type="AlphaFoldDB" id="A0A4U9F9R3"/>
<dbReference type="EMBL" id="CAAKMV010000130">
    <property type="protein sequence ID" value="VIO57795.1"/>
    <property type="molecule type" value="Genomic_DNA"/>
</dbReference>
<protein>
    <submittedName>
        <fullName evidence="2">Uncharacterized protein</fullName>
    </submittedName>
</protein>
<proteinExistence type="predicted"/>
<evidence type="ECO:0000313" key="4">
    <source>
        <dbReference type="Proteomes" id="UP000746612"/>
    </source>
</evidence>
<evidence type="ECO:0000313" key="2">
    <source>
        <dbReference type="EMBL" id="CAG1990081.1"/>
    </source>
</evidence>
<reference evidence="3" key="1">
    <citation type="submission" date="2019-04" db="EMBL/GenBank/DDBJ databases">
        <authorList>
            <person name="Melise S."/>
            <person name="Noan J."/>
            <person name="Okalmin O."/>
        </authorList>
    </citation>
    <scope>NUCLEOTIDE SEQUENCE</scope>
    <source>
        <strain evidence="3">FN9</strain>
    </source>
</reference>
<accession>A0A4U9F9R3</accession>
<organism evidence="2 4">
    <name type="scientific">Gibberella zeae</name>
    <name type="common">Wheat head blight fungus</name>
    <name type="synonym">Fusarium graminearum</name>
    <dbReference type="NCBI Taxonomy" id="5518"/>
    <lineage>
        <taxon>Eukaryota</taxon>
        <taxon>Fungi</taxon>
        <taxon>Dikarya</taxon>
        <taxon>Ascomycota</taxon>
        <taxon>Pezizomycotina</taxon>
        <taxon>Sordariomycetes</taxon>
        <taxon>Hypocreomycetidae</taxon>
        <taxon>Hypocreales</taxon>
        <taxon>Nectriaceae</taxon>
        <taxon>Fusarium</taxon>
    </lineage>
</organism>
<dbReference type="EMBL" id="CAJPIJ010000147">
    <property type="protein sequence ID" value="CAG1990081.1"/>
    <property type="molecule type" value="Genomic_DNA"/>
</dbReference>
<evidence type="ECO:0000313" key="3">
    <source>
        <dbReference type="EMBL" id="VIO57795.1"/>
    </source>
</evidence>